<evidence type="ECO:0000313" key="5">
    <source>
        <dbReference type="Proteomes" id="UP000664288"/>
    </source>
</evidence>
<accession>A0ABS3J251</accession>
<evidence type="ECO:0000313" key="4">
    <source>
        <dbReference type="EMBL" id="MBO0903172.1"/>
    </source>
</evidence>
<dbReference type="Gene3D" id="3.30.2020.30">
    <property type="match status" value="1"/>
</dbReference>
<comment type="caution">
    <text evidence="4">The sequence shown here is derived from an EMBL/GenBank/DDBJ whole genome shotgun (WGS) entry which is preliminary data.</text>
</comment>
<proteinExistence type="predicted"/>
<reference evidence="4 5" key="1">
    <citation type="submission" date="2021-03" db="EMBL/GenBank/DDBJ databases">
        <title>Whole genome sequence of Jiella sp. MQZ13P-4.</title>
        <authorList>
            <person name="Tuo L."/>
        </authorList>
    </citation>
    <scope>NUCLEOTIDE SEQUENCE [LARGE SCALE GENOMIC DNA]</scope>
    <source>
        <strain evidence="4 5">MQZ13P-4</strain>
    </source>
</reference>
<keyword evidence="1" id="KW-0479">Metal-binding</keyword>
<dbReference type="PANTHER" id="PTHR35303:SF5">
    <property type="entry name" value="OS02G0197800 PROTEIN"/>
    <property type="match status" value="1"/>
</dbReference>
<evidence type="ECO:0000256" key="2">
    <source>
        <dbReference type="ARBA" id="ARBA00023004"/>
    </source>
</evidence>
<dbReference type="RefSeq" id="WP_207349825.1">
    <property type="nucleotide sequence ID" value="NZ_JAFMPY010000005.1"/>
</dbReference>
<name>A0ABS3J251_9HYPH</name>
<dbReference type="InterPro" id="IPR010376">
    <property type="entry name" value="GBBH-like_N"/>
</dbReference>
<protein>
    <submittedName>
        <fullName evidence="4">DUF971 domain-containing protein</fullName>
    </submittedName>
</protein>
<keyword evidence="2" id="KW-0408">Iron</keyword>
<feature type="domain" description="Gamma-butyrobetaine hydroxylase-like N-terminal" evidence="3">
    <location>
        <begin position="12"/>
        <end position="94"/>
    </location>
</feature>
<dbReference type="Pfam" id="PF06155">
    <property type="entry name" value="GBBH-like_N"/>
    <property type="match status" value="1"/>
</dbReference>
<dbReference type="InterPro" id="IPR038492">
    <property type="entry name" value="GBBH-like_N_sf"/>
</dbReference>
<gene>
    <name evidence="4" type="ORF">J1C47_05925</name>
</gene>
<dbReference type="EMBL" id="JAFMPY010000005">
    <property type="protein sequence ID" value="MBO0903172.1"/>
    <property type="molecule type" value="Genomic_DNA"/>
</dbReference>
<evidence type="ECO:0000259" key="3">
    <source>
        <dbReference type="Pfam" id="PF06155"/>
    </source>
</evidence>
<keyword evidence="5" id="KW-1185">Reference proteome</keyword>
<dbReference type="Proteomes" id="UP000664288">
    <property type="component" value="Unassembled WGS sequence"/>
</dbReference>
<dbReference type="PANTHER" id="PTHR35303">
    <property type="entry name" value="OS02G0197800 PROTEIN"/>
    <property type="match status" value="1"/>
</dbReference>
<evidence type="ECO:0000256" key="1">
    <source>
        <dbReference type="ARBA" id="ARBA00022723"/>
    </source>
</evidence>
<sequence>MNSSVEAPRELRVSKDRRSLGVTWPDGARDAFSAEMLRVLSPSAEVRGHSEADRKTVSGKRDVAIADLQPIGHYAVRIVFSDGHDTGLFSWSYLSELGREKDARWQGYLDELKAKGLRREPG</sequence>
<organism evidence="4 5">
    <name type="scientific">Jiella sonneratiae</name>
    <dbReference type="NCBI Taxonomy" id="2816856"/>
    <lineage>
        <taxon>Bacteria</taxon>
        <taxon>Pseudomonadati</taxon>
        <taxon>Pseudomonadota</taxon>
        <taxon>Alphaproteobacteria</taxon>
        <taxon>Hyphomicrobiales</taxon>
        <taxon>Aurantimonadaceae</taxon>
        <taxon>Jiella</taxon>
    </lineage>
</organism>